<organism evidence="2 3">
    <name type="scientific">Candidatus Phycosocius bacilliformis</name>
    <dbReference type="NCBI Taxonomy" id="1445552"/>
    <lineage>
        <taxon>Bacteria</taxon>
        <taxon>Pseudomonadati</taxon>
        <taxon>Pseudomonadota</taxon>
        <taxon>Alphaproteobacteria</taxon>
        <taxon>Caulobacterales</taxon>
        <taxon>Caulobacterales incertae sedis</taxon>
        <taxon>Candidatus Phycosocius</taxon>
    </lineage>
</organism>
<dbReference type="EMBL" id="BFBR01000005">
    <property type="protein sequence ID" value="GBF58173.1"/>
    <property type="molecule type" value="Genomic_DNA"/>
</dbReference>
<evidence type="ECO:0000313" key="2">
    <source>
        <dbReference type="EMBL" id="GBF58173.1"/>
    </source>
</evidence>
<dbReference type="Gene3D" id="3.40.710.10">
    <property type="entry name" value="DD-peptidase/beta-lactamase superfamily"/>
    <property type="match status" value="1"/>
</dbReference>
<sequence>MSEKPLVHGYVAQGFESVRDLFAENLASGQELGATFCVVQDGQTIIDLYGGVRDGDHAEALGPDDLFNVWSTTKGMAATCIGIAVERGLLAYEAKVADYWPEFGVHGKQDVTVETLLSHASGVQGPDTPATTEELLDIPVFSARLADQTPMFPPGSASAYNAGIFGHWVDALLRATDGRNLKDFFAAEVAAPLQADVWIGLPQDQHHRRAPIVAPWAAMVEQTPPSPDPVVRAALGSPRMSPLLANRADWIAAGNGAAGGSANARGIARVYGALARGGEIDGVRIMRPDSVARMVAQRREGKDKVLGMWVRWAAGFLLSNRGLYGPNDNSFGHSGWGGSFGFADPDAKLGFGYAMNLMAPNLAGDPRGGRLAAETYRCLGLA</sequence>
<feature type="domain" description="Beta-lactamase-related" evidence="1">
    <location>
        <begin position="18"/>
        <end position="364"/>
    </location>
</feature>
<dbReference type="PANTHER" id="PTHR43319:SF3">
    <property type="entry name" value="BETA-LACTAMASE-RELATED DOMAIN-CONTAINING PROTEIN"/>
    <property type="match status" value="1"/>
</dbReference>
<evidence type="ECO:0000259" key="1">
    <source>
        <dbReference type="Pfam" id="PF00144"/>
    </source>
</evidence>
<dbReference type="PANTHER" id="PTHR43319">
    <property type="entry name" value="BETA-LACTAMASE-RELATED"/>
    <property type="match status" value="1"/>
</dbReference>
<dbReference type="InterPro" id="IPR012338">
    <property type="entry name" value="Beta-lactam/transpept-like"/>
</dbReference>
<dbReference type="InterPro" id="IPR052907">
    <property type="entry name" value="Beta-lactamase/esterase"/>
</dbReference>
<gene>
    <name evidence="2" type="ORF">PbB2_01845</name>
</gene>
<dbReference type="Proteomes" id="UP000245086">
    <property type="component" value="Unassembled WGS sequence"/>
</dbReference>
<dbReference type="InterPro" id="IPR001466">
    <property type="entry name" value="Beta-lactam-related"/>
</dbReference>
<proteinExistence type="predicted"/>
<dbReference type="RefSeq" id="WP_192576265.1">
    <property type="nucleotide sequence ID" value="NZ_BFBR01000005.1"/>
</dbReference>
<evidence type="ECO:0000313" key="3">
    <source>
        <dbReference type="Proteomes" id="UP000245086"/>
    </source>
</evidence>
<dbReference type="SUPFAM" id="SSF56601">
    <property type="entry name" value="beta-lactamase/transpeptidase-like"/>
    <property type="match status" value="1"/>
</dbReference>
<protein>
    <recommendedName>
        <fullName evidence="1">Beta-lactamase-related domain-containing protein</fullName>
    </recommendedName>
</protein>
<name>A0A2P2EAV6_9PROT</name>
<keyword evidence="3" id="KW-1185">Reference proteome</keyword>
<dbReference type="AlphaFoldDB" id="A0A2P2EAV6"/>
<comment type="caution">
    <text evidence="2">The sequence shown here is derived from an EMBL/GenBank/DDBJ whole genome shotgun (WGS) entry which is preliminary data.</text>
</comment>
<accession>A0A2P2EAV6</accession>
<reference evidence="2 3" key="1">
    <citation type="journal article" date="2018" name="Genome Announc.">
        <title>Draft Genome Sequence of "Candidatus Phycosocius bacilliformis," an Alphaproteobacterial Ectosymbiont of the Hydrocarbon-Producing Green Alga Botryococcus braunii.</title>
        <authorList>
            <person name="Tanabe Y."/>
            <person name="Yamaguchi H."/>
            <person name="Watanabe M.M."/>
        </authorList>
    </citation>
    <scope>NUCLEOTIDE SEQUENCE [LARGE SCALE GENOMIC DNA]</scope>
    <source>
        <strain evidence="2 3">BOTRYCO-2</strain>
    </source>
</reference>
<dbReference type="Pfam" id="PF00144">
    <property type="entry name" value="Beta-lactamase"/>
    <property type="match status" value="1"/>
</dbReference>